<dbReference type="PANTHER" id="PTHR23514:SF13">
    <property type="entry name" value="INNER MEMBRANE PROTEIN YBJJ"/>
    <property type="match status" value="1"/>
</dbReference>
<keyword evidence="3 5" id="KW-1133">Transmembrane helix</keyword>
<evidence type="ECO:0000313" key="7">
    <source>
        <dbReference type="EMBL" id="GAA3219676.1"/>
    </source>
</evidence>
<dbReference type="RefSeq" id="WP_344831297.1">
    <property type="nucleotide sequence ID" value="NZ_BAAAUV010000010.1"/>
</dbReference>
<dbReference type="InterPro" id="IPR051788">
    <property type="entry name" value="MFS_Transporter"/>
</dbReference>
<protein>
    <submittedName>
        <fullName evidence="7">MFS transporter</fullName>
    </submittedName>
</protein>
<feature type="domain" description="Major facilitator superfamily (MFS) profile" evidence="6">
    <location>
        <begin position="7"/>
        <end position="379"/>
    </location>
</feature>
<dbReference type="Pfam" id="PF07690">
    <property type="entry name" value="MFS_1"/>
    <property type="match status" value="1"/>
</dbReference>
<dbReference type="PANTHER" id="PTHR23514">
    <property type="entry name" value="BYPASS OF STOP CODON PROTEIN 6"/>
    <property type="match status" value="1"/>
</dbReference>
<evidence type="ECO:0000256" key="4">
    <source>
        <dbReference type="ARBA" id="ARBA00023136"/>
    </source>
</evidence>
<accession>A0ABP6QIG4</accession>
<evidence type="ECO:0000259" key="6">
    <source>
        <dbReference type="PROSITE" id="PS50850"/>
    </source>
</evidence>
<feature type="transmembrane region" description="Helical" evidence="5">
    <location>
        <begin position="73"/>
        <end position="90"/>
    </location>
</feature>
<evidence type="ECO:0000313" key="8">
    <source>
        <dbReference type="Proteomes" id="UP001501237"/>
    </source>
</evidence>
<dbReference type="SUPFAM" id="SSF103473">
    <property type="entry name" value="MFS general substrate transporter"/>
    <property type="match status" value="1"/>
</dbReference>
<feature type="transmembrane region" description="Helical" evidence="5">
    <location>
        <begin position="234"/>
        <end position="257"/>
    </location>
</feature>
<dbReference type="Gene3D" id="1.20.1250.20">
    <property type="entry name" value="MFS general substrate transporter like domains"/>
    <property type="match status" value="2"/>
</dbReference>
<comment type="subcellular location">
    <subcellularLocation>
        <location evidence="1">Cell membrane</location>
        <topology evidence="1">Multi-pass membrane protein</topology>
    </subcellularLocation>
</comment>
<keyword evidence="8" id="KW-1185">Reference proteome</keyword>
<evidence type="ECO:0000256" key="5">
    <source>
        <dbReference type="SAM" id="Phobius"/>
    </source>
</evidence>
<dbReference type="EMBL" id="BAAAUV010000010">
    <property type="protein sequence ID" value="GAA3219676.1"/>
    <property type="molecule type" value="Genomic_DNA"/>
</dbReference>
<dbReference type="InterPro" id="IPR020846">
    <property type="entry name" value="MFS_dom"/>
</dbReference>
<sequence>MHHIGRARLAVAAIFTVHGAAAGTFATRIPWIKDHVHASAGGLGLALLAPAMGSILAMPMVGRLIHRIGGRTATRVFAALFCLVLALVPFAPNLLTLWFCLLLFGATAGSCDVAMNAQGVEVEQALGRSIMSGLHGMWSVGGLLGAAAGTLAAHADLDARIHLPIAAAVLVAAGYVIGFWLPESRAAEDVEEPPHFALPGKAVLGIGFVSFCAVFAEGAAADWCAVYLKDVAHAGAGVSASAYTAFALMMAASRLAGDAVVSRLGAVRTVRIGGFLSIVGGVLVVLARTPLPAIIGFGLIGLGIAVVVPLAFAAAGKAAANAGQGVAGVATITYSCLLVAPAIIGGLASITSLSLSFVIVTVMTVLMTATAGKLRVADAKPIPA</sequence>
<feature type="transmembrane region" description="Helical" evidence="5">
    <location>
        <begin position="202"/>
        <end position="228"/>
    </location>
</feature>
<reference evidence="8" key="1">
    <citation type="journal article" date="2019" name="Int. J. Syst. Evol. Microbiol.">
        <title>The Global Catalogue of Microorganisms (GCM) 10K type strain sequencing project: providing services to taxonomists for standard genome sequencing and annotation.</title>
        <authorList>
            <consortium name="The Broad Institute Genomics Platform"/>
            <consortium name="The Broad Institute Genome Sequencing Center for Infectious Disease"/>
            <person name="Wu L."/>
            <person name="Ma J."/>
        </authorList>
    </citation>
    <scope>NUCLEOTIDE SEQUENCE [LARGE SCALE GENOMIC DNA]</scope>
    <source>
        <strain evidence="8">JCM 9377</strain>
    </source>
</reference>
<evidence type="ECO:0000256" key="3">
    <source>
        <dbReference type="ARBA" id="ARBA00022989"/>
    </source>
</evidence>
<dbReference type="InterPro" id="IPR036259">
    <property type="entry name" value="MFS_trans_sf"/>
</dbReference>
<feature type="transmembrane region" description="Helical" evidence="5">
    <location>
        <begin position="350"/>
        <end position="371"/>
    </location>
</feature>
<keyword evidence="2 5" id="KW-0812">Transmembrane</keyword>
<evidence type="ECO:0000256" key="1">
    <source>
        <dbReference type="ARBA" id="ARBA00004651"/>
    </source>
</evidence>
<organism evidence="7 8">
    <name type="scientific">Actinocorallia longicatena</name>
    <dbReference type="NCBI Taxonomy" id="111803"/>
    <lineage>
        <taxon>Bacteria</taxon>
        <taxon>Bacillati</taxon>
        <taxon>Actinomycetota</taxon>
        <taxon>Actinomycetes</taxon>
        <taxon>Streptosporangiales</taxon>
        <taxon>Thermomonosporaceae</taxon>
        <taxon>Actinocorallia</taxon>
    </lineage>
</organism>
<name>A0ABP6QIG4_9ACTN</name>
<evidence type="ECO:0000256" key="2">
    <source>
        <dbReference type="ARBA" id="ARBA00022692"/>
    </source>
</evidence>
<proteinExistence type="predicted"/>
<feature type="transmembrane region" description="Helical" evidence="5">
    <location>
        <begin position="326"/>
        <end position="344"/>
    </location>
</feature>
<feature type="transmembrane region" description="Helical" evidence="5">
    <location>
        <begin position="293"/>
        <end position="314"/>
    </location>
</feature>
<feature type="transmembrane region" description="Helical" evidence="5">
    <location>
        <begin position="38"/>
        <end position="61"/>
    </location>
</feature>
<comment type="caution">
    <text evidence="7">The sequence shown here is derived from an EMBL/GenBank/DDBJ whole genome shotgun (WGS) entry which is preliminary data.</text>
</comment>
<dbReference type="Proteomes" id="UP001501237">
    <property type="component" value="Unassembled WGS sequence"/>
</dbReference>
<gene>
    <name evidence="7" type="ORF">GCM10010468_43860</name>
</gene>
<feature type="transmembrane region" description="Helical" evidence="5">
    <location>
        <begin position="161"/>
        <end position="181"/>
    </location>
</feature>
<dbReference type="InterPro" id="IPR011701">
    <property type="entry name" value="MFS"/>
</dbReference>
<feature type="transmembrane region" description="Helical" evidence="5">
    <location>
        <begin position="269"/>
        <end position="287"/>
    </location>
</feature>
<dbReference type="CDD" id="cd17393">
    <property type="entry name" value="MFS_MosC_like"/>
    <property type="match status" value="1"/>
</dbReference>
<dbReference type="PROSITE" id="PS50850">
    <property type="entry name" value="MFS"/>
    <property type="match status" value="1"/>
</dbReference>
<keyword evidence="4 5" id="KW-0472">Membrane</keyword>
<feature type="transmembrane region" description="Helical" evidence="5">
    <location>
        <begin position="136"/>
        <end position="155"/>
    </location>
</feature>